<reference evidence="1" key="1">
    <citation type="submission" date="2019-08" db="EMBL/GenBank/DDBJ databases">
        <title>The genome of the North American firefly Photinus pyralis.</title>
        <authorList>
            <consortium name="Photinus pyralis genome working group"/>
            <person name="Fallon T.R."/>
            <person name="Sander Lower S.E."/>
            <person name="Weng J.-K."/>
        </authorList>
    </citation>
    <scope>NUCLEOTIDE SEQUENCE</scope>
    <source>
        <strain evidence="1">TRF0915ILg1</strain>
        <tissue evidence="1">Whole body</tissue>
    </source>
</reference>
<organism evidence="1 2">
    <name type="scientific">Ignelater luminosus</name>
    <name type="common">Cucubano</name>
    <name type="synonym">Pyrophorus luminosus</name>
    <dbReference type="NCBI Taxonomy" id="2038154"/>
    <lineage>
        <taxon>Eukaryota</taxon>
        <taxon>Metazoa</taxon>
        <taxon>Ecdysozoa</taxon>
        <taxon>Arthropoda</taxon>
        <taxon>Hexapoda</taxon>
        <taxon>Insecta</taxon>
        <taxon>Pterygota</taxon>
        <taxon>Neoptera</taxon>
        <taxon>Endopterygota</taxon>
        <taxon>Coleoptera</taxon>
        <taxon>Polyphaga</taxon>
        <taxon>Elateriformia</taxon>
        <taxon>Elateroidea</taxon>
        <taxon>Elateridae</taxon>
        <taxon>Agrypninae</taxon>
        <taxon>Pyrophorini</taxon>
        <taxon>Ignelater</taxon>
    </lineage>
</organism>
<keyword evidence="2" id="KW-1185">Reference proteome</keyword>
<dbReference type="AlphaFoldDB" id="A0A8K0CFT0"/>
<dbReference type="Proteomes" id="UP000801492">
    <property type="component" value="Unassembled WGS sequence"/>
</dbReference>
<sequence length="93" mass="11557">MRTQKSRLQAIEVKFLRRTQNLKMQDRMRNEVIRERLELTELNEKPEKQKLSWYGRPIRMENDKQVKRIWEAKIEGRNTKNLMEQQCTRKKRN</sequence>
<gene>
    <name evidence="1" type="ORF">ILUMI_21318</name>
</gene>
<dbReference type="EMBL" id="VTPC01090126">
    <property type="protein sequence ID" value="KAF2884841.1"/>
    <property type="molecule type" value="Genomic_DNA"/>
</dbReference>
<accession>A0A8K0CFT0</accession>
<name>A0A8K0CFT0_IGNLU</name>
<proteinExistence type="predicted"/>
<dbReference type="OrthoDB" id="1293503at2759"/>
<evidence type="ECO:0000313" key="2">
    <source>
        <dbReference type="Proteomes" id="UP000801492"/>
    </source>
</evidence>
<comment type="caution">
    <text evidence="1">The sequence shown here is derived from an EMBL/GenBank/DDBJ whole genome shotgun (WGS) entry which is preliminary data.</text>
</comment>
<protein>
    <submittedName>
        <fullName evidence="1">Uncharacterized protein</fullName>
    </submittedName>
</protein>
<evidence type="ECO:0000313" key="1">
    <source>
        <dbReference type="EMBL" id="KAF2884841.1"/>
    </source>
</evidence>